<feature type="disulfide bond" evidence="9">
    <location>
        <begin position="245"/>
        <end position="269"/>
    </location>
</feature>
<dbReference type="CDD" id="cd15909">
    <property type="entry name" value="7tmF_FZD4_9_10-like"/>
    <property type="match status" value="1"/>
</dbReference>
<dbReference type="GO" id="GO:0060070">
    <property type="term" value="P:canonical Wnt signaling pathway"/>
    <property type="evidence" value="ECO:0007669"/>
    <property type="project" value="TreeGrafter"/>
</dbReference>
<organism evidence="13 14">
    <name type="scientific">Ascaris lumbricoides</name>
    <name type="common">Giant roundworm</name>
    <dbReference type="NCBI Taxonomy" id="6252"/>
    <lineage>
        <taxon>Eukaryota</taxon>
        <taxon>Metazoa</taxon>
        <taxon>Ecdysozoa</taxon>
        <taxon>Nematoda</taxon>
        <taxon>Chromadorea</taxon>
        <taxon>Rhabditida</taxon>
        <taxon>Spirurina</taxon>
        <taxon>Ascaridomorpha</taxon>
        <taxon>Ascaridoidea</taxon>
        <taxon>Ascarididae</taxon>
        <taxon>Ascaris</taxon>
    </lineage>
</organism>
<keyword evidence="8" id="KW-0675">Receptor</keyword>
<keyword evidence="4 10" id="KW-0812">Transmembrane</keyword>
<dbReference type="SUPFAM" id="SSF63501">
    <property type="entry name" value="Frizzled cysteine-rich domain"/>
    <property type="match status" value="1"/>
</dbReference>
<keyword evidence="3" id="KW-0217">Developmental protein</keyword>
<feature type="transmembrane region" description="Helical" evidence="10">
    <location>
        <begin position="554"/>
        <end position="574"/>
    </location>
</feature>
<dbReference type="SMART" id="SM01330">
    <property type="entry name" value="Frizzled"/>
    <property type="match status" value="1"/>
</dbReference>
<dbReference type="WBParaSite" id="ALUE_0000752601-mRNA-1">
    <property type="protein sequence ID" value="ALUE_0000752601-mRNA-1"/>
    <property type="gene ID" value="ALUE_0000752601"/>
</dbReference>
<evidence type="ECO:0000256" key="10">
    <source>
        <dbReference type="SAM" id="Phobius"/>
    </source>
</evidence>
<dbReference type="InterPro" id="IPR017981">
    <property type="entry name" value="GPCR_2-like_7TM"/>
</dbReference>
<dbReference type="InterPro" id="IPR020067">
    <property type="entry name" value="Frizzled_dom"/>
</dbReference>
<dbReference type="GO" id="GO:0004888">
    <property type="term" value="F:transmembrane signaling receptor activity"/>
    <property type="evidence" value="ECO:0007669"/>
    <property type="project" value="InterPro"/>
</dbReference>
<comment type="caution">
    <text evidence="9">Lacks conserved residue(s) required for the propagation of feature annotation.</text>
</comment>
<feature type="transmembrane region" description="Helical" evidence="10">
    <location>
        <begin position="376"/>
        <end position="396"/>
    </location>
</feature>
<evidence type="ECO:0000259" key="12">
    <source>
        <dbReference type="PROSITE" id="PS50261"/>
    </source>
</evidence>
<dbReference type="Gene3D" id="1.20.1070.10">
    <property type="entry name" value="Rhodopsin 7-helix transmembrane proteins"/>
    <property type="match status" value="1"/>
</dbReference>
<dbReference type="PANTHER" id="PTHR11309:SF99">
    <property type="entry name" value="FRIZZLED-4"/>
    <property type="match status" value="1"/>
</dbReference>
<comment type="similarity">
    <text evidence="2">Belongs to the G-protein coupled receptor Fz/Smo family.</text>
</comment>
<keyword evidence="5 10" id="KW-1133">Transmembrane helix</keyword>
<dbReference type="GO" id="GO:0005615">
    <property type="term" value="C:extracellular space"/>
    <property type="evidence" value="ECO:0007669"/>
    <property type="project" value="TreeGrafter"/>
</dbReference>
<feature type="transmembrane region" description="Helical" evidence="10">
    <location>
        <begin position="342"/>
        <end position="364"/>
    </location>
</feature>
<proteinExistence type="inferred from homology"/>
<dbReference type="GO" id="GO:0017147">
    <property type="term" value="F:Wnt-protein binding"/>
    <property type="evidence" value="ECO:0007669"/>
    <property type="project" value="TreeGrafter"/>
</dbReference>
<feature type="transmembrane region" description="Helical" evidence="10">
    <location>
        <begin position="431"/>
        <end position="452"/>
    </location>
</feature>
<dbReference type="InterPro" id="IPR036790">
    <property type="entry name" value="Frizzled_dom_sf"/>
</dbReference>
<feature type="transmembrane region" description="Helical" evidence="10">
    <location>
        <begin position="464"/>
        <end position="486"/>
    </location>
</feature>
<evidence type="ECO:0000259" key="11">
    <source>
        <dbReference type="PROSITE" id="PS50038"/>
    </source>
</evidence>
<dbReference type="Gene3D" id="1.10.2000.10">
    <property type="entry name" value="Frizzled cysteine-rich domain"/>
    <property type="match status" value="1"/>
</dbReference>
<feature type="domain" description="FZ" evidence="11">
    <location>
        <begin position="164"/>
        <end position="282"/>
    </location>
</feature>
<name>A0A9J2PCV8_ASCLU</name>
<evidence type="ECO:0000256" key="2">
    <source>
        <dbReference type="ARBA" id="ARBA00008077"/>
    </source>
</evidence>
<dbReference type="GO" id="GO:0016020">
    <property type="term" value="C:membrane"/>
    <property type="evidence" value="ECO:0007669"/>
    <property type="project" value="UniProtKB-SubCell"/>
</dbReference>
<dbReference type="PRINTS" id="PR00489">
    <property type="entry name" value="FRIZZLED"/>
</dbReference>
<dbReference type="InterPro" id="IPR041774">
    <property type="entry name" value="LIN-17_CRD"/>
</dbReference>
<dbReference type="GO" id="GO:0035567">
    <property type="term" value="P:non-canonical Wnt signaling pathway"/>
    <property type="evidence" value="ECO:0007669"/>
    <property type="project" value="TreeGrafter"/>
</dbReference>
<dbReference type="Pfam" id="PF01534">
    <property type="entry name" value="Frizzled"/>
    <property type="match status" value="1"/>
</dbReference>
<dbReference type="CDD" id="cd07454">
    <property type="entry name" value="CRD_LIN_17"/>
    <property type="match status" value="1"/>
</dbReference>
<evidence type="ECO:0000256" key="7">
    <source>
        <dbReference type="ARBA" id="ARBA00023157"/>
    </source>
</evidence>
<dbReference type="InterPro" id="IPR015526">
    <property type="entry name" value="Frizzled/SFRP"/>
</dbReference>
<dbReference type="InterPro" id="IPR000539">
    <property type="entry name" value="Frizzled/Smoothened_7TM"/>
</dbReference>
<accession>A0A9J2PCV8</accession>
<feature type="transmembrane region" description="Helical" evidence="10">
    <location>
        <begin position="506"/>
        <end position="533"/>
    </location>
</feature>
<dbReference type="AlphaFoldDB" id="A0A9J2PCV8"/>
<feature type="disulfide bond" evidence="9">
    <location>
        <begin position="214"/>
        <end position="252"/>
    </location>
</feature>
<feature type="domain" description="G-protein coupled receptors family 2 profile 2" evidence="12">
    <location>
        <begin position="340"/>
        <end position="669"/>
    </location>
</feature>
<evidence type="ECO:0000256" key="4">
    <source>
        <dbReference type="ARBA" id="ARBA00022692"/>
    </source>
</evidence>
<evidence type="ECO:0000256" key="3">
    <source>
        <dbReference type="ARBA" id="ARBA00022473"/>
    </source>
</evidence>
<keyword evidence="13" id="KW-1185">Reference proteome</keyword>
<evidence type="ECO:0000313" key="14">
    <source>
        <dbReference type="WBParaSite" id="ALUE_0000752601-mRNA-1"/>
    </source>
</evidence>
<protein>
    <submittedName>
        <fullName evidence="14">Frizzled-4</fullName>
    </submittedName>
</protein>
<reference evidence="14" key="1">
    <citation type="submission" date="2023-03" db="UniProtKB">
        <authorList>
            <consortium name="WormBaseParasite"/>
        </authorList>
    </citation>
    <scope>IDENTIFICATION</scope>
</reference>
<evidence type="ECO:0000256" key="5">
    <source>
        <dbReference type="ARBA" id="ARBA00022989"/>
    </source>
</evidence>
<keyword evidence="7 9" id="KW-1015">Disulfide bond</keyword>
<evidence type="ECO:0000256" key="6">
    <source>
        <dbReference type="ARBA" id="ARBA00023136"/>
    </source>
</evidence>
<dbReference type="SMART" id="SM00063">
    <property type="entry name" value="FRI"/>
    <property type="match status" value="1"/>
</dbReference>
<comment type="subcellular location">
    <subcellularLocation>
        <location evidence="1">Membrane</location>
        <topology evidence="1">Multi-pass membrane protein</topology>
    </subcellularLocation>
</comment>
<dbReference type="Proteomes" id="UP000036681">
    <property type="component" value="Unplaced"/>
</dbReference>
<sequence length="772" mass="86639">MILSHRDMEHEGWKSGPPQVRLQLFTIIVSRQVLESLWNENKNSHREQPSTHRCNVHSPKSRTVLSKYGMIVLQVRELVCAVLSITMNMMADNCHWLMLVELVLDVCGGRRGKLAVSLSFLFYARPEPANVRRGVSAFRICSESRALDADRGPLSVASDPTPLASRSRCEPIEIPLCKDIPYKYTYFPNSLPQPDQQSLQTQTEHFKPLIKTNCNPHIKFFVCSVFAPMCPELMPQAVTSCRSVCEEVKRDCVSILEKFGIEWPELLNCSRFPQAPDLCMKPTNEHNSYLGTDIEGRIFAKAIPTCPNDLVNLDPTDRNGHCALQCNRDGMFDDAKKEFARFWMLLWASINLAITTFTVLTFLIDRQRFRFPERSIFYLSACYMLFSLPSLSRAFISYERSACERIPTGQSFLIIGTLDNTPCVISFILTYYFSMASSLWWLMLTFTWYLSAARKWVPEGIDAWSSYLHLVAWALPALLTIAVLTTHKLDASELTGVCSVGNADPWALLGFAIIPKLIFVLVGSCLIIAGFSSMCRERDSFRRRGTDTSKLEKLMVKMGIFSALYIIPAITMVVCDSYHMFVLMRWHPTTIACKQFGGVERGLCKRPQIPQASAIYINSHNKDAKINTSSLKASFETFFAELYILNIFMSLAVGISTGMWTLSSKTFHSWQRVLCCGLCSTAPAKHGGSLSTAAPLAVSRPLIPSANPPPPPHHYMPMTVSSVPASHTITRRAAAFSFDLSHMANLRPHCDEAASHWANVLLIIVGSNAFVV</sequence>
<evidence type="ECO:0000313" key="13">
    <source>
        <dbReference type="Proteomes" id="UP000036681"/>
    </source>
</evidence>
<feature type="disulfide bond" evidence="9">
    <location>
        <begin position="177"/>
        <end position="223"/>
    </location>
</feature>
<dbReference type="PROSITE" id="PS50038">
    <property type="entry name" value="FZ"/>
    <property type="match status" value="1"/>
</dbReference>
<feature type="transmembrane region" description="Helical" evidence="10">
    <location>
        <begin position="642"/>
        <end position="662"/>
    </location>
</feature>
<dbReference type="Pfam" id="PF01392">
    <property type="entry name" value="Fz"/>
    <property type="match status" value="1"/>
</dbReference>
<dbReference type="PANTHER" id="PTHR11309">
    <property type="entry name" value="FRIZZLED"/>
    <property type="match status" value="1"/>
</dbReference>
<evidence type="ECO:0000256" key="9">
    <source>
        <dbReference type="PROSITE-ProRule" id="PRU00090"/>
    </source>
</evidence>
<evidence type="ECO:0000256" key="8">
    <source>
        <dbReference type="ARBA" id="ARBA00023170"/>
    </source>
</evidence>
<keyword evidence="6 10" id="KW-0472">Membrane</keyword>
<feature type="disulfide bond" evidence="9">
    <location>
        <begin position="169"/>
        <end position="230"/>
    </location>
</feature>
<dbReference type="PROSITE" id="PS50261">
    <property type="entry name" value="G_PROTEIN_RECEP_F2_4"/>
    <property type="match status" value="1"/>
</dbReference>
<evidence type="ECO:0000256" key="1">
    <source>
        <dbReference type="ARBA" id="ARBA00004141"/>
    </source>
</evidence>